<evidence type="ECO:0000313" key="3">
    <source>
        <dbReference type="Proteomes" id="UP001215598"/>
    </source>
</evidence>
<gene>
    <name evidence="2" type="ORF">B0H16DRAFT_1793536</name>
</gene>
<proteinExistence type="predicted"/>
<protein>
    <recommendedName>
        <fullName evidence="4">Reverse transcriptase zinc-binding domain-containing protein</fullName>
    </recommendedName>
</protein>
<evidence type="ECO:0008006" key="4">
    <source>
        <dbReference type="Google" id="ProtNLM"/>
    </source>
</evidence>
<feature type="region of interest" description="Disordered" evidence="1">
    <location>
        <begin position="328"/>
        <end position="352"/>
    </location>
</feature>
<organism evidence="2 3">
    <name type="scientific">Mycena metata</name>
    <dbReference type="NCBI Taxonomy" id="1033252"/>
    <lineage>
        <taxon>Eukaryota</taxon>
        <taxon>Fungi</taxon>
        <taxon>Dikarya</taxon>
        <taxon>Basidiomycota</taxon>
        <taxon>Agaricomycotina</taxon>
        <taxon>Agaricomycetes</taxon>
        <taxon>Agaricomycetidae</taxon>
        <taxon>Agaricales</taxon>
        <taxon>Marasmiineae</taxon>
        <taxon>Mycenaceae</taxon>
        <taxon>Mycena</taxon>
    </lineage>
</organism>
<comment type="caution">
    <text evidence="2">The sequence shown here is derived from an EMBL/GenBank/DDBJ whole genome shotgun (WGS) entry which is preliminary data.</text>
</comment>
<dbReference type="Proteomes" id="UP001215598">
    <property type="component" value="Unassembled WGS sequence"/>
</dbReference>
<name>A0AAD7HHN9_9AGAR</name>
<dbReference type="EMBL" id="JARKIB010000241">
    <property type="protein sequence ID" value="KAJ7720332.1"/>
    <property type="molecule type" value="Genomic_DNA"/>
</dbReference>
<sequence>MDQTQSTKSADIYASLLAVQRAPRDQELRIINSKDSTRVAMTRNLEKLENRGWIGVPDSDPLKALAAELKARSAKTVFVDVSSESGSLIRKGERMARLIAKEDLSTREPSKISVEIEASMSLDGVKLSTLTQKLAYAGIKERKAEVSRKATDNNIKQVRAAIKLQEICQFCGEPEDLEHVLLKCKHPGQQEVWELAKNLWLKKHPSWPMLSLGSILGCGLAEFADQNGRPLLGTTRLYRIIISESLFIIWKIRNDCVINRAGAEMPKHEIHNKWLYAINLRLKFDRALTNHAKFGKQNSIKVSLVLQTWRATLMEEEKLPENWIREPRVLVGTEQQPSNPPSPPPGRRGRNR</sequence>
<evidence type="ECO:0000313" key="2">
    <source>
        <dbReference type="EMBL" id="KAJ7720332.1"/>
    </source>
</evidence>
<evidence type="ECO:0000256" key="1">
    <source>
        <dbReference type="SAM" id="MobiDB-lite"/>
    </source>
</evidence>
<dbReference type="AlphaFoldDB" id="A0AAD7HHN9"/>
<reference evidence="2" key="1">
    <citation type="submission" date="2023-03" db="EMBL/GenBank/DDBJ databases">
        <title>Massive genome expansion in bonnet fungi (Mycena s.s.) driven by repeated elements and novel gene families across ecological guilds.</title>
        <authorList>
            <consortium name="Lawrence Berkeley National Laboratory"/>
            <person name="Harder C.B."/>
            <person name="Miyauchi S."/>
            <person name="Viragh M."/>
            <person name="Kuo A."/>
            <person name="Thoen E."/>
            <person name="Andreopoulos B."/>
            <person name="Lu D."/>
            <person name="Skrede I."/>
            <person name="Drula E."/>
            <person name="Henrissat B."/>
            <person name="Morin E."/>
            <person name="Kohler A."/>
            <person name="Barry K."/>
            <person name="LaButti K."/>
            <person name="Morin E."/>
            <person name="Salamov A."/>
            <person name="Lipzen A."/>
            <person name="Mereny Z."/>
            <person name="Hegedus B."/>
            <person name="Baldrian P."/>
            <person name="Stursova M."/>
            <person name="Weitz H."/>
            <person name="Taylor A."/>
            <person name="Grigoriev I.V."/>
            <person name="Nagy L.G."/>
            <person name="Martin F."/>
            <person name="Kauserud H."/>
        </authorList>
    </citation>
    <scope>NUCLEOTIDE SEQUENCE</scope>
    <source>
        <strain evidence="2">CBHHK182m</strain>
    </source>
</reference>
<keyword evidence="3" id="KW-1185">Reference proteome</keyword>
<accession>A0AAD7HHN9</accession>